<gene>
    <name evidence="2" type="ORF">C5O18_09990</name>
</gene>
<evidence type="ECO:0000259" key="1">
    <source>
        <dbReference type="Pfam" id="PF07195"/>
    </source>
</evidence>
<evidence type="ECO:0000313" key="2">
    <source>
        <dbReference type="EMBL" id="PQA28153.1"/>
    </source>
</evidence>
<dbReference type="EMBL" id="PTQZ01000362">
    <property type="protein sequence ID" value="PQA28153.1"/>
    <property type="molecule type" value="Genomic_DNA"/>
</dbReference>
<feature type="domain" description="Flagellar hook-associated protein 2 C-terminal" evidence="1">
    <location>
        <begin position="3"/>
        <end position="64"/>
    </location>
</feature>
<dbReference type="GO" id="GO:0009288">
    <property type="term" value="C:bacterial-type flagellum"/>
    <property type="evidence" value="ECO:0007669"/>
    <property type="project" value="InterPro"/>
</dbReference>
<organism evidence="2 3">
    <name type="scientific">Amnimonas aquatica</name>
    <dbReference type="NCBI Taxonomy" id="2094561"/>
    <lineage>
        <taxon>Bacteria</taxon>
        <taxon>Pseudomonadati</taxon>
        <taxon>Pseudomonadota</taxon>
        <taxon>Gammaproteobacteria</taxon>
        <taxon>Moraxellales</taxon>
        <taxon>Moraxellaceae</taxon>
        <taxon>Amnimonas</taxon>
    </lineage>
</organism>
<dbReference type="GO" id="GO:0007155">
    <property type="term" value="P:cell adhesion"/>
    <property type="evidence" value="ECO:0007669"/>
    <property type="project" value="InterPro"/>
</dbReference>
<dbReference type="Pfam" id="PF07195">
    <property type="entry name" value="FliD_C"/>
    <property type="match status" value="1"/>
</dbReference>
<protein>
    <recommendedName>
        <fullName evidence="1">Flagellar hook-associated protein 2 C-terminal domain-containing protein</fullName>
    </recommendedName>
</protein>
<comment type="caution">
    <text evidence="2">The sequence shown here is derived from an EMBL/GenBank/DDBJ whole genome shotgun (WGS) entry which is preliminary data.</text>
</comment>
<proteinExistence type="predicted"/>
<keyword evidence="3" id="KW-1185">Reference proteome</keyword>
<reference evidence="3" key="1">
    <citation type="submission" date="2018-02" db="EMBL/GenBank/DDBJ databases">
        <title>Genome sequencing of Solimonas sp. HR-BB.</title>
        <authorList>
            <person name="Lee Y."/>
            <person name="Jeon C.O."/>
        </authorList>
    </citation>
    <scope>NUCLEOTIDE SEQUENCE [LARGE SCALE GENOMIC DNA]</scope>
    <source>
        <strain evidence="3">HR-E</strain>
    </source>
</reference>
<dbReference type="AlphaFoldDB" id="A0A2P6AQ73"/>
<accession>A0A2P6AQ73</accession>
<dbReference type="Proteomes" id="UP000243900">
    <property type="component" value="Unassembled WGS sequence"/>
</dbReference>
<evidence type="ECO:0000313" key="3">
    <source>
        <dbReference type="Proteomes" id="UP000243900"/>
    </source>
</evidence>
<name>A0A2P6AQ73_9GAMM</name>
<sequence>MSARLSASLDRFVKSDGLIQGRTDSLNSQSKDVTRQRDAHELRMEQLQARYTAQFTALDTLLSGLSSTSSFLTSQLSLLSK</sequence>
<dbReference type="InterPro" id="IPR010809">
    <property type="entry name" value="FliD_C"/>
</dbReference>